<dbReference type="SUPFAM" id="SSF47741">
    <property type="entry name" value="CO dehydrogenase ISP C-domain like"/>
    <property type="match status" value="1"/>
</dbReference>
<dbReference type="EMBL" id="DXGI01000403">
    <property type="protein sequence ID" value="HIW79622.1"/>
    <property type="molecule type" value="Genomic_DNA"/>
</dbReference>
<dbReference type="InterPro" id="IPR037165">
    <property type="entry name" value="AldOxase/xan_DH_Mopterin-bd_sf"/>
</dbReference>
<name>A0A9D1R250_9BACT</name>
<dbReference type="InterPro" id="IPR036884">
    <property type="entry name" value="2Fe-2S-bd_dom_sf"/>
</dbReference>
<feature type="domain" description="2Fe-2S ferredoxin-type" evidence="2">
    <location>
        <begin position="1"/>
        <end position="77"/>
    </location>
</feature>
<dbReference type="Pfam" id="PF01315">
    <property type="entry name" value="Ald_Xan_dh_C"/>
    <property type="match status" value="1"/>
</dbReference>
<dbReference type="PANTHER" id="PTHR11908">
    <property type="entry name" value="XANTHINE DEHYDROGENASE"/>
    <property type="match status" value="1"/>
</dbReference>
<protein>
    <submittedName>
        <fullName evidence="3">Selenium-dependent xanthine dehydrogenase</fullName>
        <ecNumber evidence="3">1.17.1.4</ecNumber>
    </submittedName>
</protein>
<evidence type="ECO:0000313" key="3">
    <source>
        <dbReference type="EMBL" id="HIW79622.1"/>
    </source>
</evidence>
<dbReference type="SUPFAM" id="SSF54292">
    <property type="entry name" value="2Fe-2S ferredoxin-like"/>
    <property type="match status" value="1"/>
</dbReference>
<dbReference type="Gene3D" id="1.10.150.120">
    <property type="entry name" value="[2Fe-2S]-binding domain"/>
    <property type="match status" value="1"/>
</dbReference>
<evidence type="ECO:0000313" key="4">
    <source>
        <dbReference type="Proteomes" id="UP000824264"/>
    </source>
</evidence>
<accession>A0A9D1R250</accession>
<dbReference type="EC" id="1.17.1.4" evidence="3"/>
<dbReference type="GO" id="GO:0005506">
    <property type="term" value="F:iron ion binding"/>
    <property type="evidence" value="ECO:0007669"/>
    <property type="project" value="InterPro"/>
</dbReference>
<organism evidence="3 4">
    <name type="scientific">Candidatus Bilophila faecipullorum</name>
    <dbReference type="NCBI Taxonomy" id="2838482"/>
    <lineage>
        <taxon>Bacteria</taxon>
        <taxon>Pseudomonadati</taxon>
        <taxon>Thermodesulfobacteriota</taxon>
        <taxon>Desulfovibrionia</taxon>
        <taxon>Desulfovibrionales</taxon>
        <taxon>Desulfovibrionaceae</taxon>
        <taxon>Bilophila</taxon>
    </lineage>
</organism>
<comment type="similarity">
    <text evidence="1">Belongs to the xanthine dehydrogenase family.</text>
</comment>
<dbReference type="SUPFAM" id="SSF56003">
    <property type="entry name" value="Molybdenum cofactor-binding domain"/>
    <property type="match status" value="1"/>
</dbReference>
<dbReference type="Gene3D" id="3.10.20.30">
    <property type="match status" value="1"/>
</dbReference>
<proteinExistence type="inferred from homology"/>
<dbReference type="InterPro" id="IPR012675">
    <property type="entry name" value="Beta-grasp_dom_sf"/>
</dbReference>
<sequence>MIAFRLNGQSVDYSGDPAASLLSFLRRERRLTAAKDGCSGQAACGACLVEVNGRACLACSTPMSKVNGGEVVTLEGLPEPLRRTLGMAFVNRGAVQCGFCTPSFLMRAKVLLQGNRNPSREEVVKAVRPHLCRCTGYVKIVDAILDAAALLREGKAPETDARPGLGSGWPKYGGYERAIGTRPFVNDMEAPGMAHGALVFSEHPRARVLAIHTEEAAAMPGVIRILRAEDIPGERVLGLYAKDWPVYVKAGEITRYIGDALACVIAESEEEARAAAARVRADYEVLTPLLDMEEAEHSSIRIHERGNVLLDKSIRRGEPVDEALSRCAFTAEAVYTTQAVEHAFLETEACLALPEDGGVRLYVQSQGIWHDKADIAALLRLPSPKVTVTLADAGGAFGGKEDFTCQPHAALGAYLLGRPVKVRLSRPESIRMHPKRHAMKLHYVIGCDEKGLLMAAKARILADTGAYASAGGPVVTRTGTHAVSAYHVPSVDIHVKAVFTNNQPAGAFRGFGVNQSNFAMECLIDELCEKGGFDRWQFRYDNAVAPGRMVTTGQVLGEGTALRETLLAVRDAFRSHPRAGIACAIKNAGIGNGIPEPCDCYLEVHPAPDDPAGARLVLHHGWSEMGQGINTVARQMLCEVAGLGPDIHITLTASTEYGAYAGSTTASRGTFQLGHAVVSAARQLRHDLDKYGGRLERLAGRFYKGHYDSAGQTSGQGAPGEIRNHVSYSFATHVAFMDENGRLEKIIAAHDSGRVVNRPLYEGQVQGGVVMGMGYALTESIPIKDGLLLSGRLNACGLPRATDVPEIEVIAVEVPDPEGPCGAKGLGEIACIPTAPAIVNALYQVDGVRRRSLPVNAQKNPPA</sequence>
<dbReference type="InterPro" id="IPR008274">
    <property type="entry name" value="AldOxase/xan_DH_MoCoBD1"/>
</dbReference>
<dbReference type="InterPro" id="IPR046867">
    <property type="entry name" value="AldOxase/xan_DH_MoCoBD2"/>
</dbReference>
<evidence type="ECO:0000256" key="1">
    <source>
        <dbReference type="ARBA" id="ARBA00006849"/>
    </source>
</evidence>
<reference evidence="3" key="2">
    <citation type="submission" date="2021-04" db="EMBL/GenBank/DDBJ databases">
        <authorList>
            <person name="Gilroy R."/>
        </authorList>
    </citation>
    <scope>NUCLEOTIDE SEQUENCE</scope>
    <source>
        <strain evidence="3">ChiSxjej5B17-1746</strain>
    </source>
</reference>
<dbReference type="Gene3D" id="3.30.365.10">
    <property type="entry name" value="Aldehyde oxidase/xanthine dehydrogenase, molybdopterin binding domain"/>
    <property type="match status" value="5"/>
</dbReference>
<dbReference type="NCBIfam" id="TIGR03311">
    <property type="entry name" value="Se_dep_XDH"/>
    <property type="match status" value="1"/>
</dbReference>
<keyword evidence="3" id="KW-0560">Oxidoreductase</keyword>
<reference evidence="3" key="1">
    <citation type="journal article" date="2021" name="PeerJ">
        <title>Extensive microbial diversity within the chicken gut microbiome revealed by metagenomics and culture.</title>
        <authorList>
            <person name="Gilroy R."/>
            <person name="Ravi A."/>
            <person name="Getino M."/>
            <person name="Pursley I."/>
            <person name="Horton D.L."/>
            <person name="Alikhan N.F."/>
            <person name="Baker D."/>
            <person name="Gharbi K."/>
            <person name="Hall N."/>
            <person name="Watson M."/>
            <person name="Adriaenssens E.M."/>
            <person name="Foster-Nyarko E."/>
            <person name="Jarju S."/>
            <person name="Secka A."/>
            <person name="Antonio M."/>
            <person name="Oren A."/>
            <person name="Chaudhuri R.R."/>
            <person name="La Ragione R."/>
            <person name="Hildebrand F."/>
            <person name="Pallen M.J."/>
        </authorList>
    </citation>
    <scope>NUCLEOTIDE SEQUENCE</scope>
    <source>
        <strain evidence="3">ChiSxjej5B17-1746</strain>
    </source>
</reference>
<dbReference type="Pfam" id="PF00111">
    <property type="entry name" value="Fer2"/>
    <property type="match status" value="1"/>
</dbReference>
<dbReference type="InterPro" id="IPR017697">
    <property type="entry name" value="Xdh"/>
</dbReference>
<gene>
    <name evidence="3" type="primary">xdh</name>
    <name evidence="3" type="ORF">H9874_10845</name>
</gene>
<evidence type="ECO:0000259" key="2">
    <source>
        <dbReference type="PROSITE" id="PS51085"/>
    </source>
</evidence>
<dbReference type="Gene3D" id="3.90.1170.50">
    <property type="entry name" value="Aldehyde oxidase/xanthine dehydrogenase, a/b hammerhead"/>
    <property type="match status" value="1"/>
</dbReference>
<dbReference type="InterPro" id="IPR001041">
    <property type="entry name" value="2Fe-2S_ferredoxin-type"/>
</dbReference>
<dbReference type="GO" id="GO:0004854">
    <property type="term" value="F:xanthine dehydrogenase activity"/>
    <property type="evidence" value="ECO:0007669"/>
    <property type="project" value="UniProtKB-EC"/>
</dbReference>
<dbReference type="SUPFAM" id="SSF54665">
    <property type="entry name" value="CO dehydrogenase molybdoprotein N-domain-like"/>
    <property type="match status" value="1"/>
</dbReference>
<dbReference type="PANTHER" id="PTHR11908:SF157">
    <property type="entry name" value="XANTHINE DEHYDROGENASE SUBUNIT D-RELATED"/>
    <property type="match status" value="1"/>
</dbReference>
<dbReference type="InterPro" id="IPR002888">
    <property type="entry name" value="2Fe-2S-bd"/>
</dbReference>
<dbReference type="PROSITE" id="PS51085">
    <property type="entry name" value="2FE2S_FER_2"/>
    <property type="match status" value="1"/>
</dbReference>
<dbReference type="Pfam" id="PF02738">
    <property type="entry name" value="MoCoBD_1"/>
    <property type="match status" value="1"/>
</dbReference>
<dbReference type="GO" id="GO:0051536">
    <property type="term" value="F:iron-sulfur cluster binding"/>
    <property type="evidence" value="ECO:0007669"/>
    <property type="project" value="InterPro"/>
</dbReference>
<dbReference type="Pfam" id="PF01799">
    <property type="entry name" value="Fer2_2"/>
    <property type="match status" value="1"/>
</dbReference>
<dbReference type="InterPro" id="IPR036010">
    <property type="entry name" value="2Fe-2S_ferredoxin-like_sf"/>
</dbReference>
<dbReference type="InterPro" id="IPR016208">
    <property type="entry name" value="Ald_Oxase/xanthine_DH-like"/>
</dbReference>
<dbReference type="SMART" id="SM01008">
    <property type="entry name" value="Ald_Xan_dh_C"/>
    <property type="match status" value="1"/>
</dbReference>
<dbReference type="Pfam" id="PF20256">
    <property type="entry name" value="MoCoBD_2"/>
    <property type="match status" value="1"/>
</dbReference>
<dbReference type="AlphaFoldDB" id="A0A9D1R250"/>
<dbReference type="InterPro" id="IPR000674">
    <property type="entry name" value="Ald_Oxase/Xan_DH_a/b"/>
</dbReference>
<dbReference type="Proteomes" id="UP000824264">
    <property type="component" value="Unassembled WGS sequence"/>
</dbReference>
<comment type="caution">
    <text evidence="3">The sequence shown here is derived from an EMBL/GenBank/DDBJ whole genome shotgun (WGS) entry which is preliminary data.</text>
</comment>
<dbReference type="InterPro" id="IPR036856">
    <property type="entry name" value="Ald_Oxase/Xan_DH_a/b_sf"/>
</dbReference>